<dbReference type="FunFam" id="3.30.200.20:FF:000387">
    <property type="entry name" value="Serine/threonine-protein kinase STE11"/>
    <property type="match status" value="1"/>
</dbReference>
<feature type="compositionally biased region" description="Basic and acidic residues" evidence="11">
    <location>
        <begin position="705"/>
        <end position="716"/>
    </location>
</feature>
<dbReference type="SUPFAM" id="SSF47769">
    <property type="entry name" value="SAM/Pointed domain"/>
    <property type="match status" value="1"/>
</dbReference>
<feature type="compositionally biased region" description="Low complexity" evidence="11">
    <location>
        <begin position="299"/>
        <end position="310"/>
    </location>
</feature>
<feature type="compositionally biased region" description="Low complexity" evidence="11">
    <location>
        <begin position="318"/>
        <end position="330"/>
    </location>
</feature>
<evidence type="ECO:0000256" key="11">
    <source>
        <dbReference type="SAM" id="MobiDB-lite"/>
    </source>
</evidence>
<feature type="compositionally biased region" description="Low complexity" evidence="11">
    <location>
        <begin position="9"/>
        <end position="22"/>
    </location>
</feature>
<feature type="region of interest" description="Disordered" evidence="11">
    <location>
        <begin position="1"/>
        <end position="47"/>
    </location>
</feature>
<evidence type="ECO:0000256" key="7">
    <source>
        <dbReference type="ARBA" id="ARBA00022840"/>
    </source>
</evidence>
<feature type="region of interest" description="Disordered" evidence="11">
    <location>
        <begin position="1003"/>
        <end position="1062"/>
    </location>
</feature>
<comment type="catalytic activity">
    <reaction evidence="9">
        <text>L-seryl-[protein] + ATP = O-phospho-L-seryl-[protein] + ADP + H(+)</text>
        <dbReference type="Rhea" id="RHEA:17989"/>
        <dbReference type="Rhea" id="RHEA-COMP:9863"/>
        <dbReference type="Rhea" id="RHEA-COMP:11604"/>
        <dbReference type="ChEBI" id="CHEBI:15378"/>
        <dbReference type="ChEBI" id="CHEBI:29999"/>
        <dbReference type="ChEBI" id="CHEBI:30616"/>
        <dbReference type="ChEBI" id="CHEBI:83421"/>
        <dbReference type="ChEBI" id="CHEBI:456216"/>
        <dbReference type="EC" id="2.7.11.25"/>
    </reaction>
</comment>
<comment type="catalytic activity">
    <reaction evidence="8">
        <text>L-threonyl-[protein] + ATP = O-phospho-L-threonyl-[protein] + ADP + H(+)</text>
        <dbReference type="Rhea" id="RHEA:46608"/>
        <dbReference type="Rhea" id="RHEA-COMP:11060"/>
        <dbReference type="Rhea" id="RHEA-COMP:11605"/>
        <dbReference type="ChEBI" id="CHEBI:15378"/>
        <dbReference type="ChEBI" id="CHEBI:30013"/>
        <dbReference type="ChEBI" id="CHEBI:30616"/>
        <dbReference type="ChEBI" id="CHEBI:61977"/>
        <dbReference type="ChEBI" id="CHEBI:456216"/>
        <dbReference type="EC" id="2.7.11.25"/>
    </reaction>
</comment>
<keyword evidence="3" id="KW-0723">Serine/threonine-protein kinase</keyword>
<keyword evidence="4" id="KW-0808">Transferase</keyword>
<dbReference type="FunFam" id="1.10.510.10:FF:000182">
    <property type="entry name" value="MAP kinase kinase kinase mkh1"/>
    <property type="match status" value="1"/>
</dbReference>
<keyword evidence="7 10" id="KW-0067">ATP-binding</keyword>
<dbReference type="PROSITE" id="PS50011">
    <property type="entry name" value="PROTEIN_KINASE_DOM"/>
    <property type="match status" value="1"/>
</dbReference>
<sequence>MPFLKKITGSNHSHSRSGSASSIKTWSLESPSSSDKYGSRSSKGLKKPATFDYRSSVASSGSYGSSNGYTQRLPAVQNVEVGSETAVSSQLCGKHVVDSTEGDSRKSSGGSVNSLSVNRLILSWDTTDPNEWTVQRVISWLKFHEFPESWINFFRKQQLSGHNFIKLLAYENFAMYEKYLPQSGNASYSSFQQLLKQTMSKNVTDNHIRQRSLGKSKDSTSSNESLKSKQKKVHKQEELLSSRSTSESALLPTKSQPLSEEAPNLPLRSHQKTTSTSALYRRSLISLRGSTSGNLLEAKPSSSIKLSIPSRPHSIVDSSEASAKSGSAPSSPYYSGIFRRHQKSSSSESSLLNNVFGSTSNNLSDDFEKHNNFKSDVAIDNPSKSKLSLHEANPSSSSKQPSSTVDERGSLWGKLRRRSQLVGLNNSPQTPQMQVSQLNATSQVNTEVGGPLTSSDASVGTLTPGNADLMAHAASLGTLRHNHTGKLYEQNSYSPNSFLLDKKYYPWRNKSAQNDNYILITKDNRSFIPMNIDMIQTLEQLKESIILMLGINHSDITLHLTDFGCEIGSALPDEVLERLRSSLFLNTAGKLFIKDQTQGRSRARAATLDYEPNPSLRPPQCRASYWAVSNNMINSNDQVSIVSSSSDITSFDDLASGPVRRYPQTPNHYCETAPNHSGEEPNYWNCKETLPELPPRPLRSSSTVQKDRSIGPDLSMEKGRLGTFEILRKDDGNEIDFNKRRESPYIQPKLAPRREAPKPPTNASPQRSSSPSNQLQIPRLRRSSTNRQAINNTKLSVKTNLAASNDAMSPSADSVVSSYTPGSSHVLVPQPYKGANEGSRKLKSDQDQLPNPVSTFINKQRSNRSNSVASNTSSIFTIRSQPLKKGNSKRIVSSASAADVFEENDITFIDAPELSDSEDDNSISSDEIIWSNHGQNKPEDKNIQKLQNTSSIETSNPENTIPSLTGDDTDEKDGIERKMTLRPSPEVVYQNLEKFFPHANLDKPVLEGVTPPVSPKSMDNKAMSKTSESEDATTTSSPTRRSLQATSVEDRGSRKDRLPKRAKTIRTIAHEASEARKHSMKVRRQNTKLWGTRTVEVTDKRMVSINKTKNSQGQYKEFAWIKGEMIGKGSFGAVYLCLNVTTGEMMAVKQVEVPRYGSQNEAMLHTVEALRAEVSTLKNLDHLNIVQYLGFEVKDNINSLFLEYVAGGSVGSLIRMYGRFDELMIKHLTTQILSGLSYLHSRGILHRDMKADNLLLDQEGVCKISDFGISRKSKDIYSNSEMTMRGTVFWMAPEMVDTAQGYSAKVDIWSVGCVVLEMLAGKRPWSNLEVVAAMFKIGKSKSAPPIPEDTLPLISQSGRDFLDACFEIDPEARPTADQLLHHPFLHLDQPFDFKSTKLAELIRSNDRVNSTKLRVGSQDKCQLQG</sequence>
<dbReference type="OrthoDB" id="266718at2759"/>
<feature type="compositionally biased region" description="Polar residues" evidence="11">
    <location>
        <begin position="949"/>
        <end position="963"/>
    </location>
</feature>
<dbReference type="GO" id="GO:0004709">
    <property type="term" value="F:MAP kinase kinase kinase activity"/>
    <property type="evidence" value="ECO:0007669"/>
    <property type="project" value="UniProtKB-EC"/>
</dbReference>
<reference evidence="13 14" key="1">
    <citation type="submission" date="2020-06" db="EMBL/GenBank/DDBJ databases">
        <title>The yeast mating-type switching endonuclease HO is a domesticated member of an unorthodox homing genetic element family.</title>
        <authorList>
            <person name="Coughlan A.Y."/>
            <person name="Lombardi L."/>
            <person name="Braun-Galleani S."/>
            <person name="Martos A.R."/>
            <person name="Galeote V."/>
            <person name="Bigey F."/>
            <person name="Dequin S."/>
            <person name="Byrne K.P."/>
            <person name="Wolfe K.H."/>
        </authorList>
    </citation>
    <scope>NUCLEOTIDE SEQUENCE [LARGE SCALE GENOMIC DNA]</scope>
    <source>
        <strain evidence="13 14">CBS2947</strain>
    </source>
</reference>
<dbReference type="InterPro" id="IPR008271">
    <property type="entry name" value="Ser/Thr_kinase_AS"/>
</dbReference>
<keyword evidence="6" id="KW-0418">Kinase</keyword>
<keyword evidence="5 10" id="KW-0547">Nucleotide-binding</keyword>
<dbReference type="PANTHER" id="PTHR11584">
    <property type="entry name" value="SERINE/THREONINE PROTEIN KINASE"/>
    <property type="match status" value="1"/>
</dbReference>
<feature type="region of interest" description="Disordered" evidence="11">
    <location>
        <begin position="202"/>
        <end position="276"/>
    </location>
</feature>
<evidence type="ECO:0000313" key="13">
    <source>
        <dbReference type="EMBL" id="QLQ78520.1"/>
    </source>
</evidence>
<dbReference type="PANTHER" id="PTHR11584:SF369">
    <property type="entry name" value="MITOGEN-ACTIVATED PROTEIN KINASE KINASE KINASE 19-RELATED"/>
    <property type="match status" value="1"/>
</dbReference>
<keyword evidence="14" id="KW-1185">Reference proteome</keyword>
<feature type="compositionally biased region" description="Low complexity" evidence="11">
    <location>
        <begin position="394"/>
        <end position="403"/>
    </location>
</feature>
<dbReference type="InterPro" id="IPR013761">
    <property type="entry name" value="SAM/pointed_sf"/>
</dbReference>
<evidence type="ECO:0000256" key="9">
    <source>
        <dbReference type="ARBA" id="ARBA00048329"/>
    </source>
</evidence>
<evidence type="ECO:0000256" key="6">
    <source>
        <dbReference type="ARBA" id="ARBA00022777"/>
    </source>
</evidence>
<dbReference type="Proteomes" id="UP000510647">
    <property type="component" value="Chromosome 1"/>
</dbReference>
<dbReference type="Gene3D" id="1.10.510.10">
    <property type="entry name" value="Transferase(Phosphotransferase) domain 1"/>
    <property type="match status" value="1"/>
</dbReference>
<comment type="similarity">
    <text evidence="1">Belongs to the protein kinase superfamily. STE Ser/Thr protein kinase family. MAP kinase kinase kinase subfamily.</text>
</comment>
<dbReference type="EMBL" id="CP059267">
    <property type="protein sequence ID" value="QLQ78520.1"/>
    <property type="molecule type" value="Genomic_DNA"/>
</dbReference>
<feature type="domain" description="Protein kinase" evidence="12">
    <location>
        <begin position="1120"/>
        <end position="1385"/>
    </location>
</feature>
<organism evidence="13 14">
    <name type="scientific">Torulaspora globosa</name>
    <dbReference type="NCBI Taxonomy" id="48254"/>
    <lineage>
        <taxon>Eukaryota</taxon>
        <taxon>Fungi</taxon>
        <taxon>Dikarya</taxon>
        <taxon>Ascomycota</taxon>
        <taxon>Saccharomycotina</taxon>
        <taxon>Saccharomycetes</taxon>
        <taxon>Saccharomycetales</taxon>
        <taxon>Saccharomycetaceae</taxon>
        <taxon>Torulaspora</taxon>
    </lineage>
</organism>
<evidence type="ECO:0000256" key="2">
    <source>
        <dbReference type="ARBA" id="ARBA00012406"/>
    </source>
</evidence>
<evidence type="ECO:0000256" key="8">
    <source>
        <dbReference type="ARBA" id="ARBA00047559"/>
    </source>
</evidence>
<feature type="region of interest" description="Disordered" evidence="11">
    <location>
        <begin position="735"/>
        <end position="851"/>
    </location>
</feature>
<dbReference type="SMART" id="SM00220">
    <property type="entry name" value="S_TKc"/>
    <property type="match status" value="1"/>
</dbReference>
<feature type="compositionally biased region" description="Low complexity" evidence="11">
    <location>
        <begin position="241"/>
        <end position="251"/>
    </location>
</feature>
<dbReference type="InterPro" id="IPR011009">
    <property type="entry name" value="Kinase-like_dom_sf"/>
</dbReference>
<dbReference type="PROSITE" id="PS00108">
    <property type="entry name" value="PROTEIN_KINASE_ST"/>
    <property type="match status" value="1"/>
</dbReference>
<feature type="binding site" evidence="10">
    <location>
        <position position="1149"/>
    </location>
    <ligand>
        <name>ATP</name>
        <dbReference type="ChEBI" id="CHEBI:30616"/>
    </ligand>
</feature>
<dbReference type="InterPro" id="IPR000719">
    <property type="entry name" value="Prot_kinase_dom"/>
</dbReference>
<dbReference type="Pfam" id="PF00069">
    <property type="entry name" value="Pkinase"/>
    <property type="match status" value="1"/>
</dbReference>
<evidence type="ECO:0000259" key="12">
    <source>
        <dbReference type="PROSITE" id="PS50011"/>
    </source>
</evidence>
<evidence type="ECO:0000256" key="1">
    <source>
        <dbReference type="ARBA" id="ARBA00006529"/>
    </source>
</evidence>
<evidence type="ECO:0000256" key="5">
    <source>
        <dbReference type="ARBA" id="ARBA00022741"/>
    </source>
</evidence>
<dbReference type="EC" id="2.7.11.25" evidence="2"/>
<evidence type="ECO:0000256" key="3">
    <source>
        <dbReference type="ARBA" id="ARBA00022527"/>
    </source>
</evidence>
<feature type="region of interest" description="Disordered" evidence="11">
    <location>
        <begin position="694"/>
        <end position="716"/>
    </location>
</feature>
<dbReference type="GO" id="GO:0000196">
    <property type="term" value="P:cell integrity MAPK cascade"/>
    <property type="evidence" value="ECO:0007669"/>
    <property type="project" value="UniProtKB-ARBA"/>
</dbReference>
<dbReference type="PROSITE" id="PS00107">
    <property type="entry name" value="PROTEIN_KINASE_ATP"/>
    <property type="match status" value="1"/>
</dbReference>
<feature type="region of interest" description="Disordered" evidence="11">
    <location>
        <begin position="292"/>
        <end position="330"/>
    </location>
</feature>
<evidence type="ECO:0000313" key="14">
    <source>
        <dbReference type="Proteomes" id="UP000510647"/>
    </source>
</evidence>
<evidence type="ECO:0000256" key="4">
    <source>
        <dbReference type="ARBA" id="ARBA00022679"/>
    </source>
</evidence>
<feature type="compositionally biased region" description="Low complexity" evidence="11">
    <location>
        <begin position="30"/>
        <end position="42"/>
    </location>
</feature>
<feature type="region of interest" description="Disordered" evidence="11">
    <location>
        <begin position="949"/>
        <end position="974"/>
    </location>
</feature>
<feature type="compositionally biased region" description="Polar residues" evidence="11">
    <location>
        <begin position="761"/>
        <end position="776"/>
    </location>
</feature>
<dbReference type="SUPFAM" id="SSF56112">
    <property type="entry name" value="Protein kinase-like (PK-like)"/>
    <property type="match status" value="1"/>
</dbReference>
<dbReference type="GO" id="GO:0005524">
    <property type="term" value="F:ATP binding"/>
    <property type="evidence" value="ECO:0007669"/>
    <property type="project" value="UniProtKB-UniRule"/>
</dbReference>
<dbReference type="InterPro" id="IPR017441">
    <property type="entry name" value="Protein_kinase_ATP_BS"/>
</dbReference>
<evidence type="ECO:0000256" key="10">
    <source>
        <dbReference type="PROSITE-ProRule" id="PRU10141"/>
    </source>
</evidence>
<protein>
    <recommendedName>
        <fullName evidence="2">mitogen-activated protein kinase kinase kinase</fullName>
        <ecNumber evidence="2">2.7.11.25</ecNumber>
    </recommendedName>
</protein>
<proteinExistence type="inferred from homology"/>
<feature type="region of interest" description="Disordered" evidence="11">
    <location>
        <begin position="384"/>
        <end position="410"/>
    </location>
</feature>
<feature type="compositionally biased region" description="Polar residues" evidence="11">
    <location>
        <begin position="785"/>
        <end position="823"/>
    </location>
</feature>
<accession>A0A7H9HMG8</accession>
<name>A0A7H9HMG8_9SACH</name>
<gene>
    <name evidence="13" type="ORF">HG537_0A07670</name>
</gene>